<keyword evidence="2" id="KW-0285">Flavoprotein</keyword>
<keyword evidence="6" id="KW-1185">Reference proteome</keyword>
<sequence>MPKLTWKPGTMLYPVPAALVTCSFEGRDNIITIAWAGTVCTNPPMVSISIRPERYSYDLIKKSGEFVINIPNKNLAFATDYCGVKSGRDIDKFEVLNLTKEKASIVNVPLIKEAPLSLECKVKDIISLGSHDMFLAEVVAVNVDEALLDEGGKLHLDKAELICYNHGQYCVVGKSLGKFGFSVEKKKNKNKNKNKRKK</sequence>
<name>R7RQU8_9CLOT</name>
<dbReference type="RefSeq" id="WP_018662773.1">
    <property type="nucleotide sequence ID" value="NZ_HF952018.1"/>
</dbReference>
<feature type="domain" description="Flavin reductase like" evidence="4">
    <location>
        <begin position="11"/>
        <end position="156"/>
    </location>
</feature>
<dbReference type="Gene3D" id="2.30.110.10">
    <property type="entry name" value="Electron Transport, Fmn-binding Protein, Chain A"/>
    <property type="match status" value="1"/>
</dbReference>
<evidence type="ECO:0000256" key="2">
    <source>
        <dbReference type="ARBA" id="ARBA00022630"/>
    </source>
</evidence>
<dbReference type="AlphaFoldDB" id="R7RQU8"/>
<evidence type="ECO:0000313" key="6">
    <source>
        <dbReference type="Proteomes" id="UP000014923"/>
    </source>
</evidence>
<comment type="similarity">
    <text evidence="3">Belongs to the flavoredoxin family.</text>
</comment>
<comment type="cofactor">
    <cofactor evidence="1">
        <name>FMN</name>
        <dbReference type="ChEBI" id="CHEBI:58210"/>
    </cofactor>
</comment>
<dbReference type="SUPFAM" id="SSF50475">
    <property type="entry name" value="FMN-binding split barrel"/>
    <property type="match status" value="1"/>
</dbReference>
<protein>
    <submittedName>
        <fullName evidence="5">Flavoredoxin</fullName>
    </submittedName>
</protein>
<gene>
    <name evidence="5" type="ORF">TCEL_00603</name>
</gene>
<dbReference type="GO" id="GO:0010181">
    <property type="term" value="F:FMN binding"/>
    <property type="evidence" value="ECO:0007669"/>
    <property type="project" value="InterPro"/>
</dbReference>
<comment type="caution">
    <text evidence="5">The sequence shown here is derived from an EMBL/GenBank/DDBJ whole genome shotgun (WGS) entry which is preliminary data.</text>
</comment>
<dbReference type="PANTHER" id="PTHR43567">
    <property type="entry name" value="FLAVOREDOXIN-RELATED-RELATED"/>
    <property type="match status" value="1"/>
</dbReference>
<dbReference type="HOGENOM" id="CLU_059021_5_1_9"/>
<evidence type="ECO:0000256" key="3">
    <source>
        <dbReference type="ARBA" id="ARBA00038054"/>
    </source>
</evidence>
<evidence type="ECO:0000313" key="5">
    <source>
        <dbReference type="EMBL" id="CDF58557.1"/>
    </source>
</evidence>
<evidence type="ECO:0000256" key="1">
    <source>
        <dbReference type="ARBA" id="ARBA00001917"/>
    </source>
</evidence>
<dbReference type="OrthoDB" id="9794638at2"/>
<dbReference type="eggNOG" id="COG1853">
    <property type="taxonomic scope" value="Bacteria"/>
</dbReference>
<evidence type="ECO:0000259" key="4">
    <source>
        <dbReference type="SMART" id="SM00903"/>
    </source>
</evidence>
<dbReference type="InterPro" id="IPR052174">
    <property type="entry name" value="Flavoredoxin"/>
</dbReference>
<dbReference type="SMART" id="SM00903">
    <property type="entry name" value="Flavin_Reduct"/>
    <property type="match status" value="1"/>
</dbReference>
<proteinExistence type="inferred from homology"/>
<dbReference type="Pfam" id="PF01613">
    <property type="entry name" value="Flavin_Reduct"/>
    <property type="match status" value="1"/>
</dbReference>
<dbReference type="InterPro" id="IPR012349">
    <property type="entry name" value="Split_barrel_FMN-bd"/>
</dbReference>
<dbReference type="EMBL" id="CAVN010000097">
    <property type="protein sequence ID" value="CDF58557.1"/>
    <property type="molecule type" value="Genomic_DNA"/>
</dbReference>
<accession>R7RQU8</accession>
<dbReference type="GO" id="GO:0016646">
    <property type="term" value="F:oxidoreductase activity, acting on the CH-NH group of donors, NAD or NADP as acceptor"/>
    <property type="evidence" value="ECO:0007669"/>
    <property type="project" value="UniProtKB-ARBA"/>
</dbReference>
<organism evidence="5 6">
    <name type="scientific">Thermobrachium celere DSM 8682</name>
    <dbReference type="NCBI Taxonomy" id="941824"/>
    <lineage>
        <taxon>Bacteria</taxon>
        <taxon>Bacillati</taxon>
        <taxon>Bacillota</taxon>
        <taxon>Clostridia</taxon>
        <taxon>Eubacteriales</taxon>
        <taxon>Clostridiaceae</taxon>
        <taxon>Thermobrachium</taxon>
    </lineage>
</organism>
<dbReference type="InterPro" id="IPR002563">
    <property type="entry name" value="Flavin_Rdtase-like_dom"/>
</dbReference>
<dbReference type="PANTHER" id="PTHR43567:SF1">
    <property type="entry name" value="FLAVOREDOXIN"/>
    <property type="match status" value="1"/>
</dbReference>
<reference evidence="5" key="1">
    <citation type="submission" date="2013-03" db="EMBL/GenBank/DDBJ databases">
        <title>Draft genome sequence of the hydrogen-ethanol-producing anaerobic alkalithermophilic Caloramator celere.</title>
        <authorList>
            <person name="Ciranna A."/>
            <person name="Larjo A."/>
            <person name="Kivisto A."/>
            <person name="Santala V."/>
            <person name="Roos C."/>
            <person name="Karp M."/>
        </authorList>
    </citation>
    <scope>NUCLEOTIDE SEQUENCE [LARGE SCALE GENOMIC DNA]</scope>
    <source>
        <strain evidence="5">DSM 8682</strain>
    </source>
</reference>
<dbReference type="Proteomes" id="UP000014923">
    <property type="component" value="Unassembled WGS sequence"/>
</dbReference>